<evidence type="ECO:0000313" key="2">
    <source>
        <dbReference type="EMBL" id="MBP0113288.1"/>
    </source>
</evidence>
<comment type="caution">
    <text evidence="2">The sequence shown here is derived from an EMBL/GenBank/DDBJ whole genome shotgun (WGS) entry which is preliminary data.</text>
</comment>
<dbReference type="InterPro" id="IPR001173">
    <property type="entry name" value="Glyco_trans_2-like"/>
</dbReference>
<dbReference type="CDD" id="cd00761">
    <property type="entry name" value="Glyco_tranf_GTA_type"/>
    <property type="match status" value="1"/>
</dbReference>
<dbReference type="RefSeq" id="WP_209295622.1">
    <property type="nucleotide sequence ID" value="NZ_JAGIKT010000044.1"/>
</dbReference>
<name>A0ABS3ZYR5_9BRAD</name>
<accession>A0ABS3ZYR5</accession>
<dbReference type="InterPro" id="IPR029044">
    <property type="entry name" value="Nucleotide-diphossugar_trans"/>
</dbReference>
<dbReference type="PANTHER" id="PTHR22916">
    <property type="entry name" value="GLYCOSYLTRANSFERASE"/>
    <property type="match status" value="1"/>
</dbReference>
<dbReference type="Proteomes" id="UP000669317">
    <property type="component" value="Unassembled WGS sequence"/>
</dbReference>
<proteinExistence type="predicted"/>
<dbReference type="EMBL" id="JAGIKT010000044">
    <property type="protein sequence ID" value="MBP0113288.1"/>
    <property type="molecule type" value="Genomic_DNA"/>
</dbReference>
<feature type="domain" description="Glycosyltransferase 2-like" evidence="1">
    <location>
        <begin position="24"/>
        <end position="148"/>
    </location>
</feature>
<sequence>MQGRPRDMDSSRVDGLAARQPLVSVGIPTFNRPEGLRRTLRLITSQTYRNLEILISDNASPGPETEKVVRDFSATDARIIYFRQPANIGAIANFRFVLAKASGEYFMWAADDDEWDARFIETCLAAAGTSCSVMTKFHTIFRAQNTRQENPVPTLSPDLSLPQNVISFFANMQPSLFYGLHPRKSVLFTLKGSYFDFYDCYVVLRIILESGFRTIDCSLYGAGVDTPSYEVKYANAKNLKFWPFFLHSSLALVRSSRLSMVEKCKLWLSLLQLVRRLRHHHAP</sequence>
<dbReference type="SUPFAM" id="SSF53448">
    <property type="entry name" value="Nucleotide-diphospho-sugar transferases"/>
    <property type="match status" value="1"/>
</dbReference>
<gene>
    <name evidence="2" type="ORF">JWS04_19800</name>
</gene>
<dbReference type="Gene3D" id="3.90.550.10">
    <property type="entry name" value="Spore Coat Polysaccharide Biosynthesis Protein SpsA, Chain A"/>
    <property type="match status" value="1"/>
</dbReference>
<dbReference type="PANTHER" id="PTHR22916:SF3">
    <property type="entry name" value="UDP-GLCNAC:BETAGAL BETA-1,3-N-ACETYLGLUCOSAMINYLTRANSFERASE-LIKE PROTEIN 1"/>
    <property type="match status" value="1"/>
</dbReference>
<keyword evidence="3" id="KW-1185">Reference proteome</keyword>
<evidence type="ECO:0000259" key="1">
    <source>
        <dbReference type="Pfam" id="PF00535"/>
    </source>
</evidence>
<dbReference type="Pfam" id="PF00535">
    <property type="entry name" value="Glycos_transf_2"/>
    <property type="match status" value="1"/>
</dbReference>
<organism evidence="2 3">
    <name type="scientific">Bradyrhizobium vignae</name>
    <dbReference type="NCBI Taxonomy" id="1549949"/>
    <lineage>
        <taxon>Bacteria</taxon>
        <taxon>Pseudomonadati</taxon>
        <taxon>Pseudomonadota</taxon>
        <taxon>Alphaproteobacteria</taxon>
        <taxon>Hyphomicrobiales</taxon>
        <taxon>Nitrobacteraceae</taxon>
        <taxon>Bradyrhizobium</taxon>
    </lineage>
</organism>
<reference evidence="2 3" key="1">
    <citation type="submission" date="2021-03" db="EMBL/GenBank/DDBJ databases">
        <title>Genome Sequence of Bradyrhizobium vignae strain ISRA400.</title>
        <authorList>
            <person name="Tisa L.S."/>
            <person name="Svistoonoff S."/>
            <person name="Hocher V."/>
            <person name="Fall S."/>
            <person name="Zaiya A."/>
            <person name="Naing D."/>
            <person name="Niang N."/>
            <person name="Diouf A."/>
            <person name="Dasylva M.C."/>
            <person name="Toure O."/>
            <person name="Gueye M."/>
            <person name="Gully D."/>
            <person name="Tisseyre P."/>
            <person name="Simpson S."/>
            <person name="Morris K."/>
            <person name="Thomas W.K."/>
        </authorList>
    </citation>
    <scope>NUCLEOTIDE SEQUENCE [LARGE SCALE GENOMIC DNA]</scope>
    <source>
        <strain evidence="2 3">ISRA400</strain>
    </source>
</reference>
<protein>
    <submittedName>
        <fullName evidence="2">Glycosyltransferase family 2 protein</fullName>
    </submittedName>
</protein>
<evidence type="ECO:0000313" key="3">
    <source>
        <dbReference type="Proteomes" id="UP000669317"/>
    </source>
</evidence>